<feature type="chain" id="PRO_5039383630" evidence="1">
    <location>
        <begin position="21"/>
        <end position="292"/>
    </location>
</feature>
<keyword evidence="3" id="KW-0121">Carboxypeptidase</keyword>
<dbReference type="AlphaFoldDB" id="A0A2R5ESB1"/>
<dbReference type="Gene3D" id="3.30.1380.10">
    <property type="match status" value="1"/>
</dbReference>
<proteinExistence type="predicted"/>
<dbReference type="SUPFAM" id="SSF55166">
    <property type="entry name" value="Hedgehog/DD-peptidase"/>
    <property type="match status" value="1"/>
</dbReference>
<keyword evidence="3" id="KW-0378">Hydrolase</keyword>
<evidence type="ECO:0000256" key="1">
    <source>
        <dbReference type="SAM" id="SignalP"/>
    </source>
</evidence>
<dbReference type="GO" id="GO:0004180">
    <property type="term" value="F:carboxypeptidase activity"/>
    <property type="evidence" value="ECO:0007669"/>
    <property type="project" value="UniProtKB-KW"/>
</dbReference>
<reference evidence="3 4" key="1">
    <citation type="submission" date="2017-08" db="EMBL/GenBank/DDBJ databases">
        <title>Substantial Increase in Enzyme Production by Combined Drug-Resistance Mutations in Paenibacillus agaridevorans.</title>
        <authorList>
            <person name="Tanaka Y."/>
            <person name="Funane K."/>
            <person name="Hosaka T."/>
            <person name="Shiwa Y."/>
            <person name="Fujita N."/>
            <person name="Miyazaki T."/>
            <person name="Yoshikawa H."/>
            <person name="Murakami K."/>
            <person name="Kasahara K."/>
            <person name="Inaoka T."/>
            <person name="Hiraga Y."/>
            <person name="Ochi K."/>
        </authorList>
    </citation>
    <scope>NUCLEOTIDE SEQUENCE [LARGE SCALE GENOMIC DNA]</scope>
    <source>
        <strain evidence="3 4">T-3040</strain>
    </source>
</reference>
<gene>
    <name evidence="3" type="ORF">PAT3040_00798</name>
</gene>
<dbReference type="Gene3D" id="3.30.200.180">
    <property type="match status" value="1"/>
</dbReference>
<dbReference type="CDD" id="cd14852">
    <property type="entry name" value="LD-carboxypeptidase"/>
    <property type="match status" value="1"/>
</dbReference>
<dbReference type="InterPro" id="IPR009045">
    <property type="entry name" value="Zn_M74/Hedgehog-like"/>
</dbReference>
<dbReference type="GO" id="GO:0006508">
    <property type="term" value="P:proteolysis"/>
    <property type="evidence" value="ECO:0007669"/>
    <property type="project" value="InterPro"/>
</dbReference>
<keyword evidence="4" id="KW-1185">Reference proteome</keyword>
<dbReference type="Proteomes" id="UP000245202">
    <property type="component" value="Unassembled WGS sequence"/>
</dbReference>
<dbReference type="EMBL" id="BDQX01000039">
    <property type="protein sequence ID" value="GBG06281.1"/>
    <property type="molecule type" value="Genomic_DNA"/>
</dbReference>
<name>A0A2R5ESB1_9BACL</name>
<evidence type="ECO:0000313" key="3">
    <source>
        <dbReference type="EMBL" id="GBG06281.1"/>
    </source>
</evidence>
<dbReference type="InterPro" id="IPR058193">
    <property type="entry name" value="VanY/YodJ_core_dom"/>
</dbReference>
<dbReference type="PANTHER" id="PTHR34385:SF1">
    <property type="entry name" value="PEPTIDOGLYCAN L-ALANYL-D-GLUTAMATE ENDOPEPTIDASE CWLK"/>
    <property type="match status" value="1"/>
</dbReference>
<feature type="signal peptide" evidence="1">
    <location>
        <begin position="1"/>
        <end position="20"/>
    </location>
</feature>
<dbReference type="InterPro" id="IPR052179">
    <property type="entry name" value="DD-CPase-like"/>
</dbReference>
<comment type="caution">
    <text evidence="3">The sequence shown here is derived from an EMBL/GenBank/DDBJ whole genome shotgun (WGS) entry which is preliminary data.</text>
</comment>
<evidence type="ECO:0000259" key="2">
    <source>
        <dbReference type="Pfam" id="PF02557"/>
    </source>
</evidence>
<organism evidence="3 4">
    <name type="scientific">Paenibacillus agaridevorans</name>
    <dbReference type="NCBI Taxonomy" id="171404"/>
    <lineage>
        <taxon>Bacteria</taxon>
        <taxon>Bacillati</taxon>
        <taxon>Bacillota</taxon>
        <taxon>Bacilli</taxon>
        <taxon>Bacillales</taxon>
        <taxon>Paenibacillaceae</taxon>
        <taxon>Paenibacillus</taxon>
    </lineage>
</organism>
<keyword evidence="1" id="KW-0732">Signal</keyword>
<evidence type="ECO:0000313" key="4">
    <source>
        <dbReference type="Proteomes" id="UP000245202"/>
    </source>
</evidence>
<dbReference type="InterPro" id="IPR003709">
    <property type="entry name" value="VanY-like_core_dom"/>
</dbReference>
<sequence>MKKSLFILVILFLCGYIAIQQNTQGTLKKSGNEYDQAQEKTLDEEYRTIRTITIAKDQVYKGNLVLVNKEHPVQQETIESDIVQLSQHVDLVQGYRLLDDTIRVSESVGRVFMEMVQAAQKDNVNNFIINSGYRSMEEQEQLHSEMGSEVAMPAGHSEHNFGLALDIGSTEMKMELAPEGKWLEKNAWRYGFILRYPRDKTEITGTIYEPWHYRFVGLPHSAIIKMHNFSLEEYLAHLKEQKQVAVPIDGETYEIHYYPISAETTIDVPIHKNYQISGDNMGGVIVTISSEK</sequence>
<dbReference type="Pfam" id="PF02557">
    <property type="entry name" value="VanY"/>
    <property type="match status" value="1"/>
</dbReference>
<accession>A0A2R5ESB1</accession>
<keyword evidence="3" id="KW-0645">Protease</keyword>
<dbReference type="PANTHER" id="PTHR34385">
    <property type="entry name" value="D-ALANYL-D-ALANINE CARBOXYPEPTIDASE"/>
    <property type="match status" value="1"/>
</dbReference>
<feature type="domain" description="D-alanyl-D-alanine carboxypeptidase-like core" evidence="2">
    <location>
        <begin position="103"/>
        <end position="217"/>
    </location>
</feature>
<protein>
    <submittedName>
        <fullName evidence="3">D-Ala-D-Ala carboxypeptidase VanY</fullName>
    </submittedName>
</protein>
<dbReference type="RefSeq" id="WP_108991620.1">
    <property type="nucleotide sequence ID" value="NZ_BDQX01000039.1"/>
</dbReference>